<dbReference type="Proteomes" id="UP000035720">
    <property type="component" value="Unassembled WGS sequence"/>
</dbReference>
<name>A0A077MF12_9MICO</name>
<accession>A0A077MF12</accession>
<gene>
    <name evidence="2" type="ORF">BN13_440007</name>
</gene>
<dbReference type="STRING" id="1193518.BN13_440007"/>
<dbReference type="EMBL" id="CAJC01000155">
    <property type="protein sequence ID" value="CCI53682.1"/>
    <property type="molecule type" value="Genomic_DNA"/>
</dbReference>
<sequence>MAPARLTRVPRLVCWQGPPDFESGLATLVRFQPGEQQFGVSAERGSRAGRLSAVRSILPIHARQAGQSPTISRGSTRPSGPTRRS</sequence>
<keyword evidence="3" id="KW-1185">Reference proteome</keyword>
<organism evidence="2 3">
    <name type="scientific">Nostocoides jenkinsii Ben 74</name>
    <dbReference type="NCBI Taxonomy" id="1193518"/>
    <lineage>
        <taxon>Bacteria</taxon>
        <taxon>Bacillati</taxon>
        <taxon>Actinomycetota</taxon>
        <taxon>Actinomycetes</taxon>
        <taxon>Micrococcales</taxon>
        <taxon>Intrasporangiaceae</taxon>
        <taxon>Nostocoides</taxon>
    </lineage>
</organism>
<evidence type="ECO:0000256" key="1">
    <source>
        <dbReference type="SAM" id="MobiDB-lite"/>
    </source>
</evidence>
<protein>
    <submittedName>
        <fullName evidence="2">Uncharacterized protein</fullName>
    </submittedName>
</protein>
<reference evidence="2 3" key="1">
    <citation type="journal article" date="2013" name="ISME J.">
        <title>A metabolic model for members of the genus Tetrasphaera involved in enhanced biological phosphorus removal.</title>
        <authorList>
            <person name="Kristiansen R."/>
            <person name="Nguyen H.T.T."/>
            <person name="Saunders A.M."/>
            <person name="Nielsen J.L."/>
            <person name="Wimmer R."/>
            <person name="Le V.Q."/>
            <person name="McIlroy S.J."/>
            <person name="Petrovski S."/>
            <person name="Seviour R.J."/>
            <person name="Calteau A."/>
            <person name="Nielsen K.L."/>
            <person name="Nielsen P.H."/>
        </authorList>
    </citation>
    <scope>NUCLEOTIDE SEQUENCE [LARGE SCALE GENOMIC DNA]</scope>
    <source>
        <strain evidence="2 3">Ben 74</strain>
    </source>
</reference>
<feature type="region of interest" description="Disordered" evidence="1">
    <location>
        <begin position="62"/>
        <end position="85"/>
    </location>
</feature>
<feature type="compositionally biased region" description="Polar residues" evidence="1">
    <location>
        <begin position="65"/>
        <end position="79"/>
    </location>
</feature>
<evidence type="ECO:0000313" key="2">
    <source>
        <dbReference type="EMBL" id="CCI53682.1"/>
    </source>
</evidence>
<evidence type="ECO:0000313" key="3">
    <source>
        <dbReference type="Proteomes" id="UP000035720"/>
    </source>
</evidence>
<proteinExistence type="predicted"/>
<comment type="caution">
    <text evidence="2">The sequence shown here is derived from an EMBL/GenBank/DDBJ whole genome shotgun (WGS) entry which is preliminary data.</text>
</comment>
<dbReference type="AlphaFoldDB" id="A0A077MF12"/>